<name>A0ACC4ASG9_POPAL</name>
<organism evidence="1 2">
    <name type="scientific">Populus alba</name>
    <name type="common">White poplar</name>
    <dbReference type="NCBI Taxonomy" id="43335"/>
    <lineage>
        <taxon>Eukaryota</taxon>
        <taxon>Viridiplantae</taxon>
        <taxon>Streptophyta</taxon>
        <taxon>Embryophyta</taxon>
        <taxon>Tracheophyta</taxon>
        <taxon>Spermatophyta</taxon>
        <taxon>Magnoliopsida</taxon>
        <taxon>eudicotyledons</taxon>
        <taxon>Gunneridae</taxon>
        <taxon>Pentapetalae</taxon>
        <taxon>rosids</taxon>
        <taxon>fabids</taxon>
        <taxon>Malpighiales</taxon>
        <taxon>Salicaceae</taxon>
        <taxon>Saliceae</taxon>
        <taxon>Populus</taxon>
    </lineage>
</organism>
<evidence type="ECO:0000313" key="2">
    <source>
        <dbReference type="Proteomes" id="UP000309997"/>
    </source>
</evidence>
<dbReference type="EMBL" id="RCHU02000016">
    <property type="protein sequence ID" value="KAL3569130.1"/>
    <property type="molecule type" value="Genomic_DNA"/>
</dbReference>
<sequence length="99" mass="11388">MVEEDKVKKQKLLGVAAFAVQSGSSIEVPSIAECCFCEKAMLQETMFAMDMSVCVDYEMAWVADYWRCFNNGKERDIFSILGLHDRSLPTHFKTTEFRF</sequence>
<comment type="caution">
    <text evidence="1">The sequence shown here is derived from an EMBL/GenBank/DDBJ whole genome shotgun (WGS) entry which is preliminary data.</text>
</comment>
<dbReference type="Proteomes" id="UP000309997">
    <property type="component" value="Unassembled WGS sequence"/>
</dbReference>
<keyword evidence="2" id="KW-1185">Reference proteome</keyword>
<protein>
    <submittedName>
        <fullName evidence="1">Uncharacterized protein</fullName>
    </submittedName>
</protein>
<accession>A0ACC4ASG9</accession>
<evidence type="ECO:0000313" key="1">
    <source>
        <dbReference type="EMBL" id="KAL3569130.1"/>
    </source>
</evidence>
<proteinExistence type="predicted"/>
<gene>
    <name evidence="1" type="ORF">D5086_029020</name>
</gene>
<reference evidence="1 2" key="1">
    <citation type="journal article" date="2024" name="Plant Biotechnol. J.">
        <title>Genome and CRISPR/Cas9 system of a widespread forest tree (Populus alba) in the world.</title>
        <authorList>
            <person name="Liu Y.J."/>
            <person name="Jiang P.F."/>
            <person name="Han X.M."/>
            <person name="Li X.Y."/>
            <person name="Wang H.M."/>
            <person name="Wang Y.J."/>
            <person name="Wang X.X."/>
            <person name="Zeng Q.Y."/>
        </authorList>
    </citation>
    <scope>NUCLEOTIDE SEQUENCE [LARGE SCALE GENOMIC DNA]</scope>
    <source>
        <strain evidence="2">cv. PAL-ZL1</strain>
    </source>
</reference>